<gene>
    <name evidence="1" type="ORF">NEE01_19520</name>
</gene>
<sequence>MAPLNPPGLTRLFFRLRFRRREFLVDAGTAIGAHAGVALLNDAFERPDHAGVNHPSRRDR</sequence>
<evidence type="ECO:0000313" key="1">
    <source>
        <dbReference type="EMBL" id="MCW6536974.1"/>
    </source>
</evidence>
<dbReference type="Proteomes" id="UP001165565">
    <property type="component" value="Unassembled WGS sequence"/>
</dbReference>
<dbReference type="RefSeq" id="WP_265270797.1">
    <property type="nucleotide sequence ID" value="NZ_JANFAV010000017.1"/>
</dbReference>
<dbReference type="AlphaFoldDB" id="A0AA42CS66"/>
<accession>A0AA42CS66</accession>
<keyword evidence="2" id="KW-1185">Reference proteome</keyword>
<reference evidence="1" key="1">
    <citation type="submission" date="2022-06" db="EMBL/GenBank/DDBJ databases">
        <title>Sphingomonas sp. nov. isolated from rhizosphere soil of tomato.</title>
        <authorList>
            <person name="Dong H."/>
            <person name="Gao R."/>
        </authorList>
    </citation>
    <scope>NUCLEOTIDE SEQUENCE</scope>
    <source>
        <strain evidence="1">MMSM24</strain>
    </source>
</reference>
<evidence type="ECO:0000313" key="2">
    <source>
        <dbReference type="Proteomes" id="UP001165565"/>
    </source>
</evidence>
<organism evidence="1 2">
    <name type="scientific">Sphingomonas lycopersici</name>
    <dbReference type="NCBI Taxonomy" id="2951807"/>
    <lineage>
        <taxon>Bacteria</taxon>
        <taxon>Pseudomonadati</taxon>
        <taxon>Pseudomonadota</taxon>
        <taxon>Alphaproteobacteria</taxon>
        <taxon>Sphingomonadales</taxon>
        <taxon>Sphingomonadaceae</taxon>
        <taxon>Sphingomonas</taxon>
    </lineage>
</organism>
<name>A0AA42CS66_9SPHN</name>
<comment type="caution">
    <text evidence="1">The sequence shown here is derived from an EMBL/GenBank/DDBJ whole genome shotgun (WGS) entry which is preliminary data.</text>
</comment>
<protein>
    <submittedName>
        <fullName evidence="1">Uncharacterized protein</fullName>
    </submittedName>
</protein>
<proteinExistence type="predicted"/>
<dbReference type="EMBL" id="JANFAV010000017">
    <property type="protein sequence ID" value="MCW6536974.1"/>
    <property type="molecule type" value="Genomic_DNA"/>
</dbReference>